<protein>
    <recommendedName>
        <fullName evidence="4 10">4-alpha-glucanotransferase</fullName>
        <ecNumber evidence="3 10">2.4.1.25</ecNumber>
    </recommendedName>
    <alternativeName>
        <fullName evidence="8 10">Amylomaltase</fullName>
    </alternativeName>
    <alternativeName>
        <fullName evidence="9 10">Disproportionating enzyme</fullName>
    </alternativeName>
</protein>
<evidence type="ECO:0000313" key="12">
    <source>
        <dbReference type="EMBL" id="TQL59639.1"/>
    </source>
</evidence>
<dbReference type="GO" id="GO:0005975">
    <property type="term" value="P:carbohydrate metabolic process"/>
    <property type="evidence" value="ECO:0007669"/>
    <property type="project" value="InterPro"/>
</dbReference>
<dbReference type="InterPro" id="IPR048458">
    <property type="entry name" value="MalQ_N"/>
</dbReference>
<evidence type="ECO:0000256" key="1">
    <source>
        <dbReference type="ARBA" id="ARBA00000439"/>
    </source>
</evidence>
<dbReference type="EC" id="2.4.1.25" evidence="3 10"/>
<evidence type="ECO:0000256" key="4">
    <source>
        <dbReference type="ARBA" id="ARBA00020295"/>
    </source>
</evidence>
<keyword evidence="5 10" id="KW-0328">Glycosyltransferase</keyword>
<dbReference type="Gene3D" id="3.20.20.80">
    <property type="entry name" value="Glycosidases"/>
    <property type="match status" value="1"/>
</dbReference>
<dbReference type="Pfam" id="PF21226">
    <property type="entry name" value="MalQ_N"/>
    <property type="match status" value="1"/>
</dbReference>
<evidence type="ECO:0000256" key="9">
    <source>
        <dbReference type="ARBA" id="ARBA00031501"/>
    </source>
</evidence>
<name>A0A542ZH67_9MICO</name>
<evidence type="ECO:0000256" key="3">
    <source>
        <dbReference type="ARBA" id="ARBA00012560"/>
    </source>
</evidence>
<comment type="caution">
    <text evidence="12">The sequence shown here is derived from an EMBL/GenBank/DDBJ whole genome shotgun (WGS) entry which is preliminary data.</text>
</comment>
<evidence type="ECO:0000256" key="7">
    <source>
        <dbReference type="ARBA" id="ARBA00023277"/>
    </source>
</evidence>
<dbReference type="Proteomes" id="UP000319514">
    <property type="component" value="Unassembled WGS sequence"/>
</dbReference>
<dbReference type="AlphaFoldDB" id="A0A542ZH67"/>
<dbReference type="EMBL" id="VFOQ01000001">
    <property type="protein sequence ID" value="TQL59639.1"/>
    <property type="molecule type" value="Genomic_DNA"/>
</dbReference>
<evidence type="ECO:0000256" key="8">
    <source>
        <dbReference type="ARBA" id="ARBA00031423"/>
    </source>
</evidence>
<dbReference type="OrthoDB" id="9811841at2"/>
<organism evidence="12 13">
    <name type="scientific">Oryzihumus leptocrescens</name>
    <dbReference type="NCBI Taxonomy" id="297536"/>
    <lineage>
        <taxon>Bacteria</taxon>
        <taxon>Bacillati</taxon>
        <taxon>Actinomycetota</taxon>
        <taxon>Actinomycetes</taxon>
        <taxon>Micrococcales</taxon>
        <taxon>Intrasporangiaceae</taxon>
        <taxon>Oryzihumus</taxon>
    </lineage>
</organism>
<comment type="similarity">
    <text evidence="2 10">Belongs to the disproportionating enzyme family.</text>
</comment>
<evidence type="ECO:0000256" key="6">
    <source>
        <dbReference type="ARBA" id="ARBA00022679"/>
    </source>
</evidence>
<reference evidence="12 13" key="1">
    <citation type="submission" date="2019-06" db="EMBL/GenBank/DDBJ databases">
        <title>Sequencing the genomes of 1000 actinobacteria strains.</title>
        <authorList>
            <person name="Klenk H.-P."/>
        </authorList>
    </citation>
    <scope>NUCLEOTIDE SEQUENCE [LARGE SCALE GENOMIC DNA]</scope>
    <source>
        <strain evidence="12 13">DSM 18082</strain>
    </source>
</reference>
<evidence type="ECO:0000313" key="13">
    <source>
        <dbReference type="Proteomes" id="UP000319514"/>
    </source>
</evidence>
<keyword evidence="7 10" id="KW-0119">Carbohydrate metabolism</keyword>
<dbReference type="Pfam" id="PF02446">
    <property type="entry name" value="Glyco_hydro_77"/>
    <property type="match status" value="1"/>
</dbReference>
<dbReference type="PANTHER" id="PTHR32438">
    <property type="entry name" value="4-ALPHA-GLUCANOTRANSFERASE DPE1, CHLOROPLASTIC/AMYLOPLASTIC"/>
    <property type="match status" value="1"/>
</dbReference>
<dbReference type="NCBIfam" id="TIGR00217">
    <property type="entry name" value="malQ"/>
    <property type="match status" value="1"/>
</dbReference>
<evidence type="ECO:0000256" key="5">
    <source>
        <dbReference type="ARBA" id="ARBA00022676"/>
    </source>
</evidence>
<dbReference type="GO" id="GO:0004134">
    <property type="term" value="F:4-alpha-glucanotransferase activity"/>
    <property type="evidence" value="ECO:0007669"/>
    <property type="project" value="UniProtKB-EC"/>
</dbReference>
<evidence type="ECO:0000256" key="2">
    <source>
        <dbReference type="ARBA" id="ARBA00005684"/>
    </source>
</evidence>
<proteinExistence type="inferred from homology"/>
<evidence type="ECO:0000256" key="10">
    <source>
        <dbReference type="RuleBase" id="RU361207"/>
    </source>
</evidence>
<dbReference type="InterPro" id="IPR017853">
    <property type="entry name" value="GH"/>
</dbReference>
<comment type="catalytic activity">
    <reaction evidence="1 10">
        <text>Transfers a segment of a (1-&gt;4)-alpha-D-glucan to a new position in an acceptor, which may be glucose or a (1-&gt;4)-alpha-D-glucan.</text>
        <dbReference type="EC" id="2.4.1.25"/>
    </reaction>
</comment>
<keyword evidence="6 10" id="KW-0808">Transferase</keyword>
<gene>
    <name evidence="12" type="ORF">FB474_1001</name>
</gene>
<dbReference type="RefSeq" id="WP_141787635.1">
    <property type="nucleotide sequence ID" value="NZ_BAAAKX010000004.1"/>
</dbReference>
<dbReference type="InterPro" id="IPR003385">
    <property type="entry name" value="Glyco_hydro_77"/>
</dbReference>
<sequence>MSTPAPSPELSELARAHGVATEYWDWQGNHVVVSESTIVTVLAALGVDASTADRARAALEAAELRSWRQVLPPVVVCRQGWTPWVPVHLDDGASVQVWVTLEGGARREVRQVDRWVESRQVDGRAVGEATFELPGDLPLGWHTLHARLGSGTVSTPLVVTPARLTLPPALAEDHRAWGLMTQLYSVRSRRSWGVGDLADLGDMAAWAAADLGADFVLVNPLHAAEPVPPMEPSPYLPTTRRFVNPIYVRVEDIPEVAYMSAAERQFLEWHGDDARALNESDTIDRDAAWGHKLVALRHVFHQPRSARRERAFAAFCEREGQGLVDFATWCALADKLGLPWTRWPEELHDPRGEAVARMYHDIAEDVQFHCWLQWVVDQQLDQVQHDAREAGMGLGVVHDLAVGVHPEGADAWGLADALARDVTVGAPPDQYNQMGQDWSQPPWRPDRLEELGYAPYRDMLRTVLRHAGGIRVDHVIGLFRLWWVPAGKAPSEGTYVRYDHEALVGILALEAHRAGALVVGEDLGVVEPWARDYLKERGILGTSILWFEKDEGGAPLPAERYRELCLATVTTHDLPPTAGYLAGEHIDLRERLGLLTRPLEEERAADEAARAEVLEVLRERGLLREGGSPHEVIEALHRFLSWTPARLLGVAVPDMTGDRRAMNQPGTDEEYPNWRLPLADGNGKPVLLEDLMASRWARRLARCVAQR</sequence>
<keyword evidence="13" id="KW-1185">Reference proteome</keyword>
<feature type="domain" description="MalQ N-terminal beta-sandwich" evidence="11">
    <location>
        <begin position="71"/>
        <end position="161"/>
    </location>
</feature>
<accession>A0A542ZH67</accession>
<dbReference type="SUPFAM" id="SSF51445">
    <property type="entry name" value="(Trans)glycosidases"/>
    <property type="match status" value="1"/>
</dbReference>
<dbReference type="PANTHER" id="PTHR32438:SF5">
    <property type="entry name" value="4-ALPHA-GLUCANOTRANSFERASE DPE1, CHLOROPLASTIC_AMYLOPLASTIC"/>
    <property type="match status" value="1"/>
</dbReference>
<evidence type="ECO:0000259" key="11">
    <source>
        <dbReference type="Pfam" id="PF21226"/>
    </source>
</evidence>